<dbReference type="AlphaFoldDB" id="A0AAN8A0Z4"/>
<evidence type="ECO:0000256" key="1">
    <source>
        <dbReference type="ARBA" id="ARBA00004123"/>
    </source>
</evidence>
<evidence type="ECO:0000256" key="4">
    <source>
        <dbReference type="ARBA" id="ARBA00022618"/>
    </source>
</evidence>
<dbReference type="PANTHER" id="PTHR15459:SF3">
    <property type="entry name" value="POLYAMINE-MODULATED FACTOR 1"/>
    <property type="match status" value="1"/>
</dbReference>
<evidence type="ECO:0000256" key="3">
    <source>
        <dbReference type="ARBA" id="ARBA00022454"/>
    </source>
</evidence>
<keyword evidence="3" id="KW-0158">Chromosome</keyword>
<comment type="subcellular location">
    <subcellularLocation>
        <location evidence="2">Chromosome</location>
        <location evidence="2">Centromere</location>
        <location evidence="2">Kinetochore</location>
    </subcellularLocation>
    <subcellularLocation>
        <location evidence="1">Nucleus</location>
    </subcellularLocation>
</comment>
<dbReference type="EMBL" id="JAVRQU010000011">
    <property type="protein sequence ID" value="KAK5697432.1"/>
    <property type="molecule type" value="Genomic_DNA"/>
</dbReference>
<keyword evidence="6" id="KW-0995">Kinetochore</keyword>
<evidence type="ECO:0000313" key="12">
    <source>
        <dbReference type="Proteomes" id="UP001310594"/>
    </source>
</evidence>
<dbReference type="GO" id="GO:0007059">
    <property type="term" value="P:chromosome segregation"/>
    <property type="evidence" value="ECO:0007669"/>
    <property type="project" value="TreeGrafter"/>
</dbReference>
<reference evidence="11" key="1">
    <citation type="submission" date="2023-08" db="EMBL/GenBank/DDBJ databases">
        <title>Black Yeasts Isolated from many extreme environments.</title>
        <authorList>
            <person name="Coleine C."/>
            <person name="Stajich J.E."/>
            <person name="Selbmann L."/>
        </authorList>
    </citation>
    <scope>NUCLEOTIDE SEQUENCE</scope>
    <source>
        <strain evidence="11">CCFEE 5810</strain>
    </source>
</reference>
<feature type="compositionally biased region" description="Pro residues" evidence="10">
    <location>
        <begin position="9"/>
        <end position="19"/>
    </location>
</feature>
<evidence type="ECO:0000256" key="9">
    <source>
        <dbReference type="ARBA" id="ARBA00023328"/>
    </source>
</evidence>
<evidence type="ECO:0000256" key="7">
    <source>
        <dbReference type="ARBA" id="ARBA00023242"/>
    </source>
</evidence>
<evidence type="ECO:0000256" key="2">
    <source>
        <dbReference type="ARBA" id="ARBA00004629"/>
    </source>
</evidence>
<dbReference type="GO" id="GO:0000444">
    <property type="term" value="C:MIS12/MIND type complex"/>
    <property type="evidence" value="ECO:0007669"/>
    <property type="project" value="InterPro"/>
</dbReference>
<dbReference type="InterPro" id="IPR007128">
    <property type="entry name" value="PMF1/Nnf1"/>
</dbReference>
<dbReference type="PANTHER" id="PTHR15459">
    <property type="entry name" value="POLYAMINE-MODULATED FACTOR 1"/>
    <property type="match status" value="1"/>
</dbReference>
<proteinExistence type="predicted"/>
<dbReference type="Proteomes" id="UP001310594">
    <property type="component" value="Unassembled WGS sequence"/>
</dbReference>
<evidence type="ECO:0000256" key="8">
    <source>
        <dbReference type="ARBA" id="ARBA00023306"/>
    </source>
</evidence>
<evidence type="ECO:0000256" key="6">
    <source>
        <dbReference type="ARBA" id="ARBA00022838"/>
    </source>
</evidence>
<dbReference type="GO" id="GO:0051301">
    <property type="term" value="P:cell division"/>
    <property type="evidence" value="ECO:0007669"/>
    <property type="project" value="UniProtKB-KW"/>
</dbReference>
<evidence type="ECO:0000256" key="10">
    <source>
        <dbReference type="SAM" id="MobiDB-lite"/>
    </source>
</evidence>
<gene>
    <name evidence="11" type="ORF">LTR97_007570</name>
</gene>
<dbReference type="Pfam" id="PF03980">
    <property type="entry name" value="Nnf1"/>
    <property type="match status" value="1"/>
</dbReference>
<keyword evidence="8" id="KW-0131">Cell cycle</keyword>
<keyword evidence="4" id="KW-0132">Cell division</keyword>
<protein>
    <recommendedName>
        <fullName evidence="13">MIND kinetochore complex component Nnf1</fullName>
    </recommendedName>
</protein>
<keyword evidence="5" id="KW-0498">Mitosis</keyword>
<evidence type="ECO:0008006" key="13">
    <source>
        <dbReference type="Google" id="ProtNLM"/>
    </source>
</evidence>
<keyword evidence="9" id="KW-0137">Centromere</keyword>
<sequence length="220" mass="24132">MATDAPQRSPSPTPIPPTAAAPGPRATALHQLYNDAITHILKTCSYSHFAACFPTPSRAVAGSIKNLYGQFIDKLGEQLRRNFDVLIRDRDAVASLNGLDRLVDEARARRRKAEEAGIFDKENTVAPHTLPPQTLYRSHLAPSLVRHSQQIKAEHAAVQAGNEEIMARVQQQRKDIAALLSGLEKVVAEVDAKAAALNPGELDELRQETRAVDEGMRMDM</sequence>
<comment type="caution">
    <text evidence="11">The sequence shown here is derived from an EMBL/GenBank/DDBJ whole genome shotgun (WGS) entry which is preliminary data.</text>
</comment>
<feature type="region of interest" description="Disordered" evidence="10">
    <location>
        <begin position="1"/>
        <end position="23"/>
    </location>
</feature>
<evidence type="ECO:0000256" key="5">
    <source>
        <dbReference type="ARBA" id="ARBA00022776"/>
    </source>
</evidence>
<accession>A0AAN8A0Z4</accession>
<evidence type="ECO:0000313" key="11">
    <source>
        <dbReference type="EMBL" id="KAK5697432.1"/>
    </source>
</evidence>
<name>A0AAN8A0Z4_9PEZI</name>
<dbReference type="GO" id="GO:0005634">
    <property type="term" value="C:nucleus"/>
    <property type="evidence" value="ECO:0007669"/>
    <property type="project" value="UniProtKB-SubCell"/>
</dbReference>
<organism evidence="11 12">
    <name type="scientific">Elasticomyces elasticus</name>
    <dbReference type="NCBI Taxonomy" id="574655"/>
    <lineage>
        <taxon>Eukaryota</taxon>
        <taxon>Fungi</taxon>
        <taxon>Dikarya</taxon>
        <taxon>Ascomycota</taxon>
        <taxon>Pezizomycotina</taxon>
        <taxon>Dothideomycetes</taxon>
        <taxon>Dothideomycetidae</taxon>
        <taxon>Mycosphaerellales</taxon>
        <taxon>Teratosphaeriaceae</taxon>
        <taxon>Elasticomyces</taxon>
    </lineage>
</organism>
<keyword evidence="7" id="KW-0539">Nucleus</keyword>